<name>A0A7S4MLM3_9EUKA</name>
<sequence length="129" mass="14239">MHFPRAHHVPTSPVLLLVQCSPLSATFLCLHDPTTLSLNSSPPVSAARASRFRLLGSWCALLPLFSGPLVSGRVLPPEFLPSLLRVVPFCFLASRFLHLRFLASRFLISGSAILHAMITLRANDLFTHR</sequence>
<protein>
    <recommendedName>
        <fullName evidence="4">Secreted protein</fullName>
    </recommendedName>
</protein>
<feature type="chain" id="PRO_5030522169" description="Secreted protein" evidence="2">
    <location>
        <begin position="26"/>
        <end position="129"/>
    </location>
</feature>
<reference evidence="3" key="1">
    <citation type="submission" date="2021-01" db="EMBL/GenBank/DDBJ databases">
        <authorList>
            <person name="Corre E."/>
            <person name="Pelletier E."/>
            <person name="Niang G."/>
            <person name="Scheremetjew M."/>
            <person name="Finn R."/>
            <person name="Kale V."/>
            <person name="Holt S."/>
            <person name="Cochrane G."/>
            <person name="Meng A."/>
            <person name="Brown T."/>
            <person name="Cohen L."/>
        </authorList>
    </citation>
    <scope>NUCLEOTIDE SEQUENCE</scope>
    <source>
        <strain evidence="3">UIO037</strain>
    </source>
</reference>
<keyword evidence="1" id="KW-0472">Membrane</keyword>
<evidence type="ECO:0000313" key="3">
    <source>
        <dbReference type="EMBL" id="CAE2230177.1"/>
    </source>
</evidence>
<keyword evidence="1" id="KW-0812">Transmembrane</keyword>
<evidence type="ECO:0008006" key="4">
    <source>
        <dbReference type="Google" id="ProtNLM"/>
    </source>
</evidence>
<dbReference type="AlphaFoldDB" id="A0A7S4MLM3"/>
<evidence type="ECO:0000256" key="1">
    <source>
        <dbReference type="SAM" id="Phobius"/>
    </source>
</evidence>
<accession>A0A7S4MLM3</accession>
<dbReference type="EMBL" id="HBKO01024531">
    <property type="protein sequence ID" value="CAE2230177.1"/>
    <property type="molecule type" value="Transcribed_RNA"/>
</dbReference>
<organism evidence="3">
    <name type="scientific">Prymnesium polylepis</name>
    <dbReference type="NCBI Taxonomy" id="72548"/>
    <lineage>
        <taxon>Eukaryota</taxon>
        <taxon>Haptista</taxon>
        <taxon>Haptophyta</taxon>
        <taxon>Prymnesiophyceae</taxon>
        <taxon>Prymnesiales</taxon>
        <taxon>Prymnesiaceae</taxon>
        <taxon>Prymnesium</taxon>
    </lineage>
</organism>
<feature type="signal peptide" evidence="2">
    <location>
        <begin position="1"/>
        <end position="25"/>
    </location>
</feature>
<keyword evidence="1" id="KW-1133">Transmembrane helix</keyword>
<feature type="transmembrane region" description="Helical" evidence="1">
    <location>
        <begin position="52"/>
        <end position="71"/>
    </location>
</feature>
<proteinExistence type="predicted"/>
<keyword evidence="2" id="KW-0732">Signal</keyword>
<gene>
    <name evidence="3" type="ORF">CPOL0286_LOCUS11125</name>
</gene>
<evidence type="ECO:0000256" key="2">
    <source>
        <dbReference type="SAM" id="SignalP"/>
    </source>
</evidence>